<dbReference type="RefSeq" id="WP_122165323.1">
    <property type="nucleotide sequence ID" value="NZ_JAMOIB010000002.1"/>
</dbReference>
<dbReference type="Pfam" id="PF19795">
    <property type="entry name" value="DUF6279"/>
    <property type="match status" value="1"/>
</dbReference>
<reference evidence="1 2" key="1">
    <citation type="submission" date="2018-10" db="EMBL/GenBank/DDBJ databases">
        <title>Pseudomonas zhaodongensis NEAU-ST5-21(T) genome.</title>
        <authorList>
            <person name="Peng J."/>
            <person name="Liu Z.-P."/>
        </authorList>
    </citation>
    <scope>NUCLEOTIDE SEQUENCE [LARGE SCALE GENOMIC DNA]</scope>
    <source>
        <strain evidence="1 2">NEAU-ST5-21</strain>
    </source>
</reference>
<dbReference type="Proteomes" id="UP000269774">
    <property type="component" value="Unassembled WGS sequence"/>
</dbReference>
<accession>A0A3M2HQH3</accession>
<name>A0A3M2HQH3_9GAMM</name>
<dbReference type="OrthoDB" id="5767052at2"/>
<dbReference type="PIRSF" id="PIRSF028200">
    <property type="entry name" value="UCP028200"/>
    <property type="match status" value="1"/>
</dbReference>
<dbReference type="EMBL" id="RFFM01000002">
    <property type="protein sequence ID" value="RMH90133.1"/>
    <property type="molecule type" value="Genomic_DNA"/>
</dbReference>
<gene>
    <name evidence="1" type="ORF">EA797_11505</name>
</gene>
<protein>
    <recommendedName>
        <fullName evidence="3">Lipoprotein</fullName>
    </recommendedName>
</protein>
<keyword evidence="2" id="KW-1185">Reference proteome</keyword>
<evidence type="ECO:0000313" key="1">
    <source>
        <dbReference type="EMBL" id="RMH90133.1"/>
    </source>
</evidence>
<evidence type="ECO:0008006" key="3">
    <source>
        <dbReference type="Google" id="ProtNLM"/>
    </source>
</evidence>
<dbReference type="InterPro" id="IPR016875">
    <property type="entry name" value="UCP028200"/>
</dbReference>
<organism evidence="1 2">
    <name type="scientific">Stutzerimonas zhaodongensis</name>
    <dbReference type="NCBI Taxonomy" id="1176257"/>
    <lineage>
        <taxon>Bacteria</taxon>
        <taxon>Pseudomonadati</taxon>
        <taxon>Pseudomonadota</taxon>
        <taxon>Gammaproteobacteria</taxon>
        <taxon>Pseudomonadales</taxon>
        <taxon>Pseudomonadaceae</taxon>
        <taxon>Stutzerimonas</taxon>
    </lineage>
</organism>
<dbReference type="AlphaFoldDB" id="A0A3M2HQH3"/>
<proteinExistence type="predicted"/>
<comment type="caution">
    <text evidence="1">The sequence shown here is derived from an EMBL/GenBank/DDBJ whole genome shotgun (WGS) entry which is preliminary data.</text>
</comment>
<sequence>MQIRQTLRCKAWLVLIAITLVVAGCSRMNLAYRNLHLLIPWSLNDYLDMNRDQQKAFRGQLREHLSWHCQTQLPSYLDKIAHVQQQVRQGEINKAALRTHYQYAKQAVQAIALEITPTTTRLLRELDDGQVRQLNAALEDERRKREEKYLKPPLSKQINDRADRMRERVDQWLGSTNAAQRQRILEWADSLGPQNRFWLDNRARWQQSLVEALQKRHEPGFEEQISRLLQDRESLWTTEYKTAFARAEQASIDLVADLYDLSDTKQRRHLDNQLEGIRKDLSTLDCLPEPRKP</sequence>
<dbReference type="PROSITE" id="PS51257">
    <property type="entry name" value="PROKAR_LIPOPROTEIN"/>
    <property type="match status" value="1"/>
</dbReference>
<evidence type="ECO:0000313" key="2">
    <source>
        <dbReference type="Proteomes" id="UP000269774"/>
    </source>
</evidence>